<sequence>MKRIGTAINPENYNRRTYKGFSDWFFDEVFCMQGRLGRLNFFIIIVTLHFLVLGISAILVPLFPPVGLILFLGFSFLLFNSGLKRVRDIRDCDEVGVPTAVGLFICSFIPVIWQLMLIGLVFIPSRGLSEL</sequence>
<keyword evidence="1" id="KW-0812">Transmembrane</keyword>
<feature type="transmembrane region" description="Helical" evidence="1">
    <location>
        <begin position="95"/>
        <end position="123"/>
    </location>
</feature>
<feature type="transmembrane region" description="Helical" evidence="1">
    <location>
        <begin position="39"/>
        <end position="60"/>
    </location>
</feature>
<dbReference type="Proteomes" id="UP000196531">
    <property type="component" value="Unassembled WGS sequence"/>
</dbReference>
<accession>A0A1Y5F4X5</accession>
<dbReference type="EMBL" id="MAAO01000007">
    <property type="protein sequence ID" value="OUR95702.1"/>
    <property type="molecule type" value="Genomic_DNA"/>
</dbReference>
<dbReference type="AlphaFoldDB" id="A0A1Y5F4X5"/>
<reference evidence="3" key="1">
    <citation type="journal article" date="2017" name="Proc. Natl. Acad. Sci. U.S.A.">
        <title>Simulation of Deepwater Horizon oil plume reveals substrate specialization within a complex community of hydrocarbon-degraders.</title>
        <authorList>
            <person name="Hu P."/>
            <person name="Dubinsky E.A."/>
            <person name="Probst A.J."/>
            <person name="Wang J."/>
            <person name="Sieber C.M.K."/>
            <person name="Tom L.M."/>
            <person name="Gardinali P."/>
            <person name="Banfield J.F."/>
            <person name="Atlas R.M."/>
            <person name="Andersen G.L."/>
        </authorList>
    </citation>
    <scope>NUCLEOTIDE SEQUENCE [LARGE SCALE GENOMIC DNA]</scope>
</reference>
<feature type="transmembrane region" description="Helical" evidence="1">
    <location>
        <begin position="66"/>
        <end position="83"/>
    </location>
</feature>
<proteinExistence type="predicted"/>
<comment type="caution">
    <text evidence="2">The sequence shown here is derived from an EMBL/GenBank/DDBJ whole genome shotgun (WGS) entry which is preliminary data.</text>
</comment>
<gene>
    <name evidence="2" type="ORF">A9Q84_14470</name>
</gene>
<evidence type="ECO:0000256" key="1">
    <source>
        <dbReference type="SAM" id="Phobius"/>
    </source>
</evidence>
<keyword evidence="1" id="KW-0472">Membrane</keyword>
<evidence type="ECO:0000313" key="3">
    <source>
        <dbReference type="Proteomes" id="UP000196531"/>
    </source>
</evidence>
<name>A0A1Y5F4X5_9BACT</name>
<organism evidence="2 3">
    <name type="scientific">Halobacteriovorax marinus</name>
    <dbReference type="NCBI Taxonomy" id="97084"/>
    <lineage>
        <taxon>Bacteria</taxon>
        <taxon>Pseudomonadati</taxon>
        <taxon>Bdellovibrionota</taxon>
        <taxon>Bacteriovoracia</taxon>
        <taxon>Bacteriovoracales</taxon>
        <taxon>Halobacteriovoraceae</taxon>
        <taxon>Halobacteriovorax</taxon>
    </lineage>
</organism>
<protein>
    <submittedName>
        <fullName evidence="2">Uncharacterized protein</fullName>
    </submittedName>
</protein>
<evidence type="ECO:0000313" key="2">
    <source>
        <dbReference type="EMBL" id="OUR95702.1"/>
    </source>
</evidence>
<keyword evidence="1" id="KW-1133">Transmembrane helix</keyword>